<dbReference type="InParanoid" id="A0A5N4A7P3"/>
<gene>
    <name evidence="3" type="ORF">PPYR_12929</name>
</gene>
<evidence type="ECO:0000256" key="1">
    <source>
        <dbReference type="SAM" id="MobiDB-lite"/>
    </source>
</evidence>
<proteinExistence type="predicted"/>
<dbReference type="Proteomes" id="UP000327044">
    <property type="component" value="Unassembled WGS sequence"/>
</dbReference>
<feature type="chain" id="PRO_5024354132" evidence="2">
    <location>
        <begin position="23"/>
        <end position="350"/>
    </location>
</feature>
<sequence length="350" mass="39457">MIFLYLYHIYTVFVITGSKADSKEKDDKKKPGDKRDSSEKGGKGGLKEKDDKKKPGGKGDSKEKDDQKKPDGDKRDSSEKGNSSEEDKGNKGDSKEKDDKKKPGDKQDSSEKGNSSEEGQGDKGGSKEKDDQKKPGDKGDSKENNSSEEGGHQNDDENTPDKNCTHCKNLRTIYDYGGCRVLCRGKKSHCPTKYTCISLIDRYMEDTSRCMYNNIYYRLGHVLSGSYPNLNNIQTCSYVCRYDSKLKMSRFVEENCRPVDKPKTRLCKDVINMNMPFLLETKLGVKYSPRTCKIELVTADPSLLPESNCVAHPRSGRCCYMYDRKYSRRTVLPPNVANCTCTCPPLLECH</sequence>
<accession>A0A5N4A7P3</accession>
<evidence type="ECO:0000256" key="2">
    <source>
        <dbReference type="SAM" id="SignalP"/>
    </source>
</evidence>
<protein>
    <submittedName>
        <fullName evidence="3">Uncharacterized protein</fullName>
    </submittedName>
</protein>
<organism evidence="3 4">
    <name type="scientific">Photinus pyralis</name>
    <name type="common">Common eastern firefly</name>
    <name type="synonym">Lampyris pyralis</name>
    <dbReference type="NCBI Taxonomy" id="7054"/>
    <lineage>
        <taxon>Eukaryota</taxon>
        <taxon>Metazoa</taxon>
        <taxon>Ecdysozoa</taxon>
        <taxon>Arthropoda</taxon>
        <taxon>Hexapoda</taxon>
        <taxon>Insecta</taxon>
        <taxon>Pterygota</taxon>
        <taxon>Neoptera</taxon>
        <taxon>Endopterygota</taxon>
        <taxon>Coleoptera</taxon>
        <taxon>Polyphaga</taxon>
        <taxon>Elateriformia</taxon>
        <taxon>Elateroidea</taxon>
        <taxon>Lampyridae</taxon>
        <taxon>Lampyrinae</taxon>
        <taxon>Photinus</taxon>
    </lineage>
</organism>
<feature type="region of interest" description="Disordered" evidence="1">
    <location>
        <begin position="16"/>
        <end position="162"/>
    </location>
</feature>
<feature type="signal peptide" evidence="2">
    <location>
        <begin position="1"/>
        <end position="22"/>
    </location>
</feature>
<dbReference type="AlphaFoldDB" id="A0A5N4A7P3"/>
<reference evidence="3 4" key="1">
    <citation type="journal article" date="2018" name="Elife">
        <title>Firefly genomes illuminate parallel origins of bioluminescence in beetles.</title>
        <authorList>
            <person name="Fallon T.R."/>
            <person name="Lower S.E."/>
            <person name="Chang C.H."/>
            <person name="Bessho-Uehara M."/>
            <person name="Martin G.J."/>
            <person name="Bewick A.J."/>
            <person name="Behringer M."/>
            <person name="Debat H.J."/>
            <person name="Wong I."/>
            <person name="Day J.C."/>
            <person name="Suvorov A."/>
            <person name="Silva C.J."/>
            <person name="Stanger-Hall K.F."/>
            <person name="Hall D.W."/>
            <person name="Schmitz R.J."/>
            <person name="Nelson D.R."/>
            <person name="Lewis S.M."/>
            <person name="Shigenobu S."/>
            <person name="Bybee S.M."/>
            <person name="Larracuente A.M."/>
            <person name="Oba Y."/>
            <person name="Weng J.K."/>
        </authorList>
    </citation>
    <scope>NUCLEOTIDE SEQUENCE [LARGE SCALE GENOMIC DNA]</scope>
    <source>
        <strain evidence="3">1611_PpyrPB1</strain>
        <tissue evidence="3">Whole body</tissue>
    </source>
</reference>
<dbReference type="EMBL" id="VVIM01000009">
    <property type="protein sequence ID" value="KAB0793309.1"/>
    <property type="molecule type" value="Genomic_DNA"/>
</dbReference>
<evidence type="ECO:0000313" key="3">
    <source>
        <dbReference type="EMBL" id="KAB0793309.1"/>
    </source>
</evidence>
<feature type="compositionally biased region" description="Basic and acidic residues" evidence="1">
    <location>
        <begin position="20"/>
        <end position="162"/>
    </location>
</feature>
<comment type="caution">
    <text evidence="3">The sequence shown here is derived from an EMBL/GenBank/DDBJ whole genome shotgun (WGS) entry which is preliminary data.</text>
</comment>
<evidence type="ECO:0000313" key="4">
    <source>
        <dbReference type="Proteomes" id="UP000327044"/>
    </source>
</evidence>
<keyword evidence="4" id="KW-1185">Reference proteome</keyword>
<keyword evidence="2" id="KW-0732">Signal</keyword>
<name>A0A5N4A7P3_PHOPY</name>